<feature type="domain" description="TraG N-terminal Proteobacteria" evidence="3">
    <location>
        <begin position="4"/>
        <end position="462"/>
    </location>
</feature>
<organism evidence="4">
    <name type="scientific">hydrothermal vent metagenome</name>
    <dbReference type="NCBI Taxonomy" id="652676"/>
    <lineage>
        <taxon>unclassified sequences</taxon>
        <taxon>metagenomes</taxon>
        <taxon>ecological metagenomes</taxon>
    </lineage>
</organism>
<sequence length="1072" mass="117331">MAYEIYTYGGGETLWYVFNAVVTMMSGSNYITLIKIAGISALFWVIAQGIFKGGTTSLTFLLVYIIVYGVMFVPKVNVVIVDRVVGDYSGRVVANVPWGLGFFAHMTSKIGDSITRTTESSFALPRSAKYTENGMLFNSYIIEAASQWVITDETFSSNMQEFMKQCVFYDILLRKYTWQQLTTSKNIWEFVGSNSPSPVRGLLYATVSPIEQNFVSCQIAYATLSNAWKKEIKNSNEVYGQRLYPHLNLVNAVSRMLADTPAAYSYLMKYSSEGANIVRQNLMINVTKRAIRNTATGANATASVTDFAQIQAEATLKVNQDTAGRMAAKILPLTKNILEAVIYATFPFVLLMMLLPVGGSVFMTYITTLLWIQMWAPLYAILNLFMELYAEDRMTAVSNIGNATGTGPSIATNTGILSVASDTASIAGYLSMSIPVIAWMLVSGGKFAASQVASAVVGAAGGAASQAAPGAASGNIKLGELGAYNTSMFQNKTSPINDSMQGTLHQANGQVSSFQSGGQVKTNDLIPNRTISFSQKTGLTRQHTLDVKQATQQKNEAESRYIDSVNSAFTSTNAFGNSHRSSRDFGRNTGIDKNSTRSRYSQNVKDMTKILSNTMSQTDAETTSRKITMMLGVGGKSGKGLRSLRGVVLRAALGVEAGANIQWDKGTQNTKQKNIQRAISRGIKNNVGKEWRISTGYTDKGEFKKGWAISEESADDTRAALANIRQASKSHVKSISKLNSVTDSYTKAKSQGAEATHDRTKEVYDNMAQRGIYLGPELPKAKTEMLKNLLVKHDFDYDKVAKEYKSNSNSPVSAEGGSGSEVGPEVDRKLNTVTHANVGKKGEKIVKDHAHESGLKSKLDGKEKSNRVYEMGESTREIVEKKEITGEELRNGARVENEKMDAKIKRDNEKSSEKYNREDQNIDYKLHHGVTARDPKLLKIPIDPEPNPQPGQAYKVRPAKPIAPKSGQQGGPESSKVMEGKSRQEVERRVFSSDNNSTDVDNNSASRSNVKISVNQTLNAPDFKPITGRAPGSPEVLEIGKRDDYSSTQTMGRNLQKEINAVKASLNKPKKQ</sequence>
<feature type="region of interest" description="Disordered" evidence="1">
    <location>
        <begin position="804"/>
        <end position="827"/>
    </location>
</feature>
<evidence type="ECO:0000313" key="4">
    <source>
        <dbReference type="EMBL" id="VAW82991.1"/>
    </source>
</evidence>
<protein>
    <recommendedName>
        <fullName evidence="3">TraG N-terminal Proteobacteria domain-containing protein</fullName>
    </recommendedName>
</protein>
<dbReference type="Pfam" id="PF07916">
    <property type="entry name" value="TraG_N"/>
    <property type="match status" value="1"/>
</dbReference>
<evidence type="ECO:0000259" key="3">
    <source>
        <dbReference type="Pfam" id="PF07916"/>
    </source>
</evidence>
<feature type="compositionally biased region" description="Basic and acidic residues" evidence="1">
    <location>
        <begin position="850"/>
        <end position="867"/>
    </location>
</feature>
<keyword evidence="2" id="KW-0812">Transmembrane</keyword>
<proteinExistence type="predicted"/>
<feature type="compositionally biased region" description="Polar residues" evidence="1">
    <location>
        <begin position="1005"/>
        <end position="1019"/>
    </location>
</feature>
<dbReference type="AlphaFoldDB" id="A0A3B0YUA5"/>
<feature type="region of interest" description="Disordered" evidence="1">
    <location>
        <begin position="574"/>
        <end position="598"/>
    </location>
</feature>
<dbReference type="EMBL" id="UOFL01000257">
    <property type="protein sequence ID" value="VAW82991.1"/>
    <property type="molecule type" value="Genomic_DNA"/>
</dbReference>
<feature type="transmembrane region" description="Helical" evidence="2">
    <location>
        <begin position="362"/>
        <end position="385"/>
    </location>
</feature>
<feature type="region of interest" description="Disordered" evidence="1">
    <location>
        <begin position="889"/>
        <end position="1048"/>
    </location>
</feature>
<feature type="transmembrane region" description="Helical" evidence="2">
    <location>
        <begin position="336"/>
        <end position="356"/>
    </location>
</feature>
<feature type="transmembrane region" description="Helical" evidence="2">
    <location>
        <begin position="57"/>
        <end position="73"/>
    </location>
</feature>
<gene>
    <name evidence="4" type="ORF">MNBD_GAMMA12-3112</name>
</gene>
<accession>A0A3B0YUA5</accession>
<name>A0A3B0YUA5_9ZZZZ</name>
<reference evidence="4" key="1">
    <citation type="submission" date="2018-06" db="EMBL/GenBank/DDBJ databases">
        <authorList>
            <person name="Zhirakovskaya E."/>
        </authorList>
    </citation>
    <scope>NUCLEOTIDE SEQUENCE</scope>
</reference>
<keyword evidence="2" id="KW-1133">Transmembrane helix</keyword>
<feature type="transmembrane region" description="Helical" evidence="2">
    <location>
        <begin position="33"/>
        <end position="51"/>
    </location>
</feature>
<feature type="compositionally biased region" description="Basic and acidic residues" evidence="1">
    <location>
        <begin position="889"/>
        <end position="937"/>
    </location>
</feature>
<evidence type="ECO:0000256" key="1">
    <source>
        <dbReference type="SAM" id="MobiDB-lite"/>
    </source>
</evidence>
<feature type="compositionally biased region" description="Basic and acidic residues" evidence="1">
    <location>
        <begin position="976"/>
        <end position="991"/>
    </location>
</feature>
<feature type="region of interest" description="Disordered" evidence="1">
    <location>
        <begin position="850"/>
        <end position="872"/>
    </location>
</feature>
<feature type="compositionally biased region" description="Low complexity" evidence="1">
    <location>
        <begin position="992"/>
        <end position="1004"/>
    </location>
</feature>
<evidence type="ECO:0000256" key="2">
    <source>
        <dbReference type="SAM" id="Phobius"/>
    </source>
</evidence>
<keyword evidence="2" id="KW-0472">Membrane</keyword>
<dbReference type="InterPro" id="IPR012931">
    <property type="entry name" value="TraG_N_Proteobacteria"/>
</dbReference>